<evidence type="ECO:0000313" key="1">
    <source>
        <dbReference type="EMBL" id="ETM98286.1"/>
    </source>
</evidence>
<organism evidence="1 2">
    <name type="scientific">Phytophthora nicotianae (strain INRA-310)</name>
    <name type="common">Phytophthora parasitica</name>
    <dbReference type="NCBI Taxonomy" id="761204"/>
    <lineage>
        <taxon>Eukaryota</taxon>
        <taxon>Sar</taxon>
        <taxon>Stramenopiles</taxon>
        <taxon>Oomycota</taxon>
        <taxon>Peronosporomycetes</taxon>
        <taxon>Peronosporales</taxon>
        <taxon>Peronosporaceae</taxon>
        <taxon>Phytophthora</taxon>
    </lineage>
</organism>
<dbReference type="Proteomes" id="UP000018817">
    <property type="component" value="Unassembled WGS sequence"/>
</dbReference>
<name>W2PBU6_PHYN3</name>
<feature type="non-terminal residue" evidence="1">
    <location>
        <position position="122"/>
    </location>
</feature>
<accession>W2PBU6</accession>
<dbReference type="VEuPathDB" id="FungiDB:PPTG_19671"/>
<dbReference type="RefSeq" id="XP_008916412.1">
    <property type="nucleotide sequence ID" value="XM_008918164.1"/>
</dbReference>
<dbReference type="EMBL" id="KI669710">
    <property type="protein sequence ID" value="ETM98286.1"/>
    <property type="molecule type" value="Genomic_DNA"/>
</dbReference>
<reference evidence="2" key="1">
    <citation type="submission" date="2011-12" db="EMBL/GenBank/DDBJ databases">
        <authorList>
            <consortium name="The Broad Institute Genome Sequencing Platform"/>
            <person name="Russ C."/>
            <person name="Tyler B."/>
            <person name="Panabieres F."/>
            <person name="Shan W."/>
            <person name="Tripathy S."/>
            <person name="Grunwald N."/>
            <person name="Machado M."/>
            <person name="Young S.K."/>
            <person name="Zeng Q."/>
            <person name="Gargeya S."/>
            <person name="Fitzgerald M."/>
            <person name="Haas B."/>
            <person name="Abouelleil A."/>
            <person name="Alvarado L."/>
            <person name="Arachchi H.M."/>
            <person name="Berlin A."/>
            <person name="Chapman S.B."/>
            <person name="Gearin G."/>
            <person name="Goldberg J."/>
            <person name="Griggs A."/>
            <person name="Gujja S."/>
            <person name="Hansen M."/>
            <person name="Heiman D."/>
            <person name="Howarth C."/>
            <person name="Larimer J."/>
            <person name="Lui A."/>
            <person name="MacDonald P.J.P."/>
            <person name="McCowen C."/>
            <person name="Montmayeur A."/>
            <person name="Murphy C."/>
            <person name="Neiman D."/>
            <person name="Pearson M."/>
            <person name="Priest M."/>
            <person name="Roberts A."/>
            <person name="Saif S."/>
            <person name="Shea T."/>
            <person name="Sisk P."/>
            <person name="Stolte C."/>
            <person name="Sykes S."/>
            <person name="Wortman J."/>
            <person name="Nusbaum C."/>
            <person name="Birren B."/>
        </authorList>
    </citation>
    <scope>NUCLEOTIDE SEQUENCE [LARGE SCALE GENOMIC DNA]</scope>
    <source>
        <strain evidence="2">INRA-310</strain>
    </source>
</reference>
<dbReference type="STRING" id="761204.W2PBU6"/>
<gene>
    <name evidence="1" type="ORF">PPTG_19671</name>
</gene>
<evidence type="ECO:0000313" key="2">
    <source>
        <dbReference type="Proteomes" id="UP000018817"/>
    </source>
</evidence>
<dbReference type="InterPro" id="IPR021109">
    <property type="entry name" value="Peptidase_aspartic_dom_sf"/>
</dbReference>
<sequence>MGLFSLNARAEVSILDAAFARMVGCYVDESQQQGCVGIGGGVYVTKGLTKIKVTLAGSLVDFFDAWVGEMSGQDAIFGMDFMVPAGIRLDLPDGTLCLPDEIRFQLSGRRPLYGDHVSAVRL</sequence>
<dbReference type="OrthoDB" id="167965at2759"/>
<protein>
    <recommendedName>
        <fullName evidence="3">Peptidase A2 domain-containing protein</fullName>
    </recommendedName>
</protein>
<dbReference type="AlphaFoldDB" id="W2PBU6"/>
<dbReference type="Gene3D" id="2.40.70.10">
    <property type="entry name" value="Acid Proteases"/>
    <property type="match status" value="1"/>
</dbReference>
<evidence type="ECO:0008006" key="3">
    <source>
        <dbReference type="Google" id="ProtNLM"/>
    </source>
</evidence>
<proteinExistence type="predicted"/>
<dbReference type="GeneID" id="20188399"/>
<reference evidence="1 2" key="2">
    <citation type="submission" date="2013-11" db="EMBL/GenBank/DDBJ databases">
        <title>The Genome Sequence of Phytophthora parasitica INRA-310.</title>
        <authorList>
            <consortium name="The Broad Institute Genomics Platform"/>
            <person name="Russ C."/>
            <person name="Tyler B."/>
            <person name="Panabieres F."/>
            <person name="Shan W."/>
            <person name="Tripathy S."/>
            <person name="Grunwald N."/>
            <person name="Machado M."/>
            <person name="Johnson C.S."/>
            <person name="Arredondo F."/>
            <person name="Hong C."/>
            <person name="Coffey M."/>
            <person name="Young S.K."/>
            <person name="Zeng Q."/>
            <person name="Gargeya S."/>
            <person name="Fitzgerald M."/>
            <person name="Abouelleil A."/>
            <person name="Alvarado L."/>
            <person name="Chapman S.B."/>
            <person name="Gainer-Dewar J."/>
            <person name="Goldberg J."/>
            <person name="Griggs A."/>
            <person name="Gujja S."/>
            <person name="Hansen M."/>
            <person name="Howarth C."/>
            <person name="Imamovic A."/>
            <person name="Ireland A."/>
            <person name="Larimer J."/>
            <person name="McCowan C."/>
            <person name="Murphy C."/>
            <person name="Pearson M."/>
            <person name="Poon T.W."/>
            <person name="Priest M."/>
            <person name="Roberts A."/>
            <person name="Saif S."/>
            <person name="Shea T."/>
            <person name="Sykes S."/>
            <person name="Wortman J."/>
            <person name="Nusbaum C."/>
            <person name="Birren B."/>
        </authorList>
    </citation>
    <scope>NUCLEOTIDE SEQUENCE [LARGE SCALE GENOMIC DNA]</scope>
    <source>
        <strain evidence="1 2">INRA-310</strain>
    </source>
</reference>